<dbReference type="EMBL" id="MFFS01000098">
    <property type="protein sequence ID" value="OGF20315.1"/>
    <property type="molecule type" value="Genomic_DNA"/>
</dbReference>
<feature type="domain" description="DUF7847" evidence="2">
    <location>
        <begin position="134"/>
        <end position="237"/>
    </location>
</feature>
<feature type="transmembrane region" description="Helical" evidence="1">
    <location>
        <begin position="234"/>
        <end position="252"/>
    </location>
</feature>
<evidence type="ECO:0000259" key="2">
    <source>
        <dbReference type="Pfam" id="PF25231"/>
    </source>
</evidence>
<keyword evidence="1" id="KW-0812">Transmembrane</keyword>
<name>A0A1F5S0V3_9BACT</name>
<feature type="transmembrane region" description="Helical" evidence="1">
    <location>
        <begin position="186"/>
        <end position="214"/>
    </location>
</feature>
<keyword evidence="1" id="KW-1133">Transmembrane helix</keyword>
<dbReference type="Pfam" id="PF25231">
    <property type="entry name" value="DUF7847"/>
    <property type="match status" value="1"/>
</dbReference>
<dbReference type="InterPro" id="IPR057169">
    <property type="entry name" value="DUF7847"/>
</dbReference>
<gene>
    <name evidence="3" type="ORF">A2Y83_03000</name>
</gene>
<evidence type="ECO:0000313" key="4">
    <source>
        <dbReference type="Proteomes" id="UP000178323"/>
    </source>
</evidence>
<dbReference type="STRING" id="1797985.A2Y83_03000"/>
<feature type="transmembrane region" description="Helical" evidence="1">
    <location>
        <begin position="148"/>
        <end position="166"/>
    </location>
</feature>
<proteinExistence type="predicted"/>
<evidence type="ECO:0000256" key="1">
    <source>
        <dbReference type="SAM" id="Phobius"/>
    </source>
</evidence>
<comment type="caution">
    <text evidence="3">The sequence shown here is derived from an EMBL/GenBank/DDBJ whole genome shotgun (WGS) entry which is preliminary data.</text>
</comment>
<evidence type="ECO:0000313" key="3">
    <source>
        <dbReference type="EMBL" id="OGF20315.1"/>
    </source>
</evidence>
<sequence length="263" mass="30254">MQQDQTPVPQQTTFPKEITPSIELIKNSISIYRQAFKKFFGMILIELASIIIMAVPVVMFVIFNYTFRGKKIIPILNIIFGIILLLALFAVIYISIATKAGMYLILKKFPPQEKVKEIFKEARKYVWKFFVVGVIVFVVVLLWSLLLIIPGIIFSVYYTFSGWALIFEGHENTNALKRSKELVKGYWWAVVGRFFIFGIIIGIFFLILSAPLLFLSKGTAPYALWQFIKQPAQFFISPIVVIYSYLIFKELVKIKGPSKILVK</sequence>
<keyword evidence="1" id="KW-0472">Membrane</keyword>
<feature type="transmembrane region" description="Helical" evidence="1">
    <location>
        <begin position="39"/>
        <end position="63"/>
    </location>
</feature>
<dbReference type="AlphaFoldDB" id="A0A1F5S0V3"/>
<feature type="transmembrane region" description="Helical" evidence="1">
    <location>
        <begin position="75"/>
        <end position="105"/>
    </location>
</feature>
<accession>A0A1F5S0V3</accession>
<dbReference type="Proteomes" id="UP000178323">
    <property type="component" value="Unassembled WGS sequence"/>
</dbReference>
<reference evidence="3 4" key="1">
    <citation type="journal article" date="2016" name="Nat. Commun.">
        <title>Thousands of microbial genomes shed light on interconnected biogeochemical processes in an aquifer system.</title>
        <authorList>
            <person name="Anantharaman K."/>
            <person name="Brown C.T."/>
            <person name="Hug L.A."/>
            <person name="Sharon I."/>
            <person name="Castelle C.J."/>
            <person name="Probst A.J."/>
            <person name="Thomas B.C."/>
            <person name="Singh A."/>
            <person name="Wilkins M.J."/>
            <person name="Karaoz U."/>
            <person name="Brodie E.L."/>
            <person name="Williams K.H."/>
            <person name="Hubbard S.S."/>
            <person name="Banfield J.F."/>
        </authorList>
    </citation>
    <scope>NUCLEOTIDE SEQUENCE [LARGE SCALE GENOMIC DNA]</scope>
</reference>
<organism evidence="3 4">
    <name type="scientific">Candidatus Falkowbacteria bacterium RBG_13_39_14</name>
    <dbReference type="NCBI Taxonomy" id="1797985"/>
    <lineage>
        <taxon>Bacteria</taxon>
        <taxon>Candidatus Falkowiibacteriota</taxon>
    </lineage>
</organism>
<protein>
    <recommendedName>
        <fullName evidence="2">DUF7847 domain-containing protein</fullName>
    </recommendedName>
</protein>
<feature type="transmembrane region" description="Helical" evidence="1">
    <location>
        <begin position="125"/>
        <end position="142"/>
    </location>
</feature>